<evidence type="ECO:0000313" key="3">
    <source>
        <dbReference type="Proteomes" id="UP000723714"/>
    </source>
</evidence>
<dbReference type="Proteomes" id="UP000723714">
    <property type="component" value="Unassembled WGS sequence"/>
</dbReference>
<evidence type="ECO:0000313" key="2">
    <source>
        <dbReference type="EMBL" id="MBU3875970.1"/>
    </source>
</evidence>
<dbReference type="EMBL" id="JABACJ020000007">
    <property type="protein sequence ID" value="MBU3875970.1"/>
    <property type="molecule type" value="Genomic_DNA"/>
</dbReference>
<proteinExistence type="predicted"/>
<reference evidence="2 3" key="1">
    <citation type="submission" date="2021-06" db="EMBL/GenBank/DDBJ databases">
        <title>Faecalicatena sp. nov. isolated from porcine feces.</title>
        <authorList>
            <person name="Oh B.S."/>
            <person name="Lee J.H."/>
        </authorList>
    </citation>
    <scope>NUCLEOTIDE SEQUENCE [LARGE SCALE GENOMIC DNA]</scope>
    <source>
        <strain evidence="2 3">AGMB00832</strain>
    </source>
</reference>
<accession>A0ABS6D371</accession>
<keyword evidence="3" id="KW-1185">Reference proteome</keyword>
<sequence length="218" mass="24200">MTILEAVEARHMVRKYKDISLSEAVIKNLNERVEMNNSNYNLNIKLMVDNKKGVSGIAKLVLSKGVKNYFILAGDEAPDLDERLGYCSADLMLYAQTLGLNTWYVGGMFNRSVSQYVEGRKVVGVIAVGYGQTEGIPHKSKTAFDVSMYDGEVPEWFVSGIKTALLAPTALNKQDFTISGKDNKVKIENENGIFTGVNRGLVKYHFELGAGKSNFEWV</sequence>
<dbReference type="InterPro" id="IPR029478">
    <property type="entry name" value="TM1586_NiRdase"/>
</dbReference>
<dbReference type="Pfam" id="PF14512">
    <property type="entry name" value="TM1586_NiRdase"/>
    <property type="match status" value="1"/>
</dbReference>
<comment type="caution">
    <text evidence="2">The sequence shown here is derived from an EMBL/GenBank/DDBJ whole genome shotgun (WGS) entry which is preliminary data.</text>
</comment>
<organism evidence="2 3">
    <name type="scientific">Faecalicatena faecalis</name>
    <dbReference type="NCBI Taxonomy" id="2726362"/>
    <lineage>
        <taxon>Bacteria</taxon>
        <taxon>Bacillati</taxon>
        <taxon>Bacillota</taxon>
        <taxon>Clostridia</taxon>
        <taxon>Lachnospirales</taxon>
        <taxon>Lachnospiraceae</taxon>
        <taxon>Faecalicatena</taxon>
    </lineage>
</organism>
<feature type="domain" description="Putative nitroreductase TM1586" evidence="1">
    <location>
        <begin position="3"/>
        <end position="210"/>
    </location>
</feature>
<evidence type="ECO:0000259" key="1">
    <source>
        <dbReference type="Pfam" id="PF14512"/>
    </source>
</evidence>
<protein>
    <submittedName>
        <fullName evidence="2">Nitroreductase</fullName>
    </submittedName>
</protein>
<dbReference type="RefSeq" id="WP_216240996.1">
    <property type="nucleotide sequence ID" value="NZ_JABACJ020000007.1"/>
</dbReference>
<gene>
    <name evidence="2" type="ORF">HGO97_009100</name>
</gene>
<name>A0ABS6D371_9FIRM</name>